<dbReference type="EMBL" id="JBEDUW010000003">
    <property type="protein sequence ID" value="KAK9939474.1"/>
    <property type="molecule type" value="Genomic_DNA"/>
</dbReference>
<feature type="region of interest" description="Disordered" evidence="1">
    <location>
        <begin position="1"/>
        <end position="69"/>
    </location>
</feature>
<protein>
    <submittedName>
        <fullName evidence="2">Uncharacterized protein</fullName>
    </submittedName>
</protein>
<organism evidence="2 3">
    <name type="scientific">Rubus argutus</name>
    <name type="common">Southern blackberry</name>
    <dbReference type="NCBI Taxonomy" id="59490"/>
    <lineage>
        <taxon>Eukaryota</taxon>
        <taxon>Viridiplantae</taxon>
        <taxon>Streptophyta</taxon>
        <taxon>Embryophyta</taxon>
        <taxon>Tracheophyta</taxon>
        <taxon>Spermatophyta</taxon>
        <taxon>Magnoliopsida</taxon>
        <taxon>eudicotyledons</taxon>
        <taxon>Gunneridae</taxon>
        <taxon>Pentapetalae</taxon>
        <taxon>rosids</taxon>
        <taxon>fabids</taxon>
        <taxon>Rosales</taxon>
        <taxon>Rosaceae</taxon>
        <taxon>Rosoideae</taxon>
        <taxon>Rosoideae incertae sedis</taxon>
        <taxon>Rubus</taxon>
    </lineage>
</organism>
<name>A0AAW1XSB7_RUBAR</name>
<evidence type="ECO:0000313" key="3">
    <source>
        <dbReference type="Proteomes" id="UP001457282"/>
    </source>
</evidence>
<feature type="compositionally biased region" description="Polar residues" evidence="1">
    <location>
        <begin position="9"/>
        <end position="43"/>
    </location>
</feature>
<dbReference type="AlphaFoldDB" id="A0AAW1XSB7"/>
<evidence type="ECO:0000256" key="1">
    <source>
        <dbReference type="SAM" id="MobiDB-lite"/>
    </source>
</evidence>
<dbReference type="Proteomes" id="UP001457282">
    <property type="component" value="Unassembled WGS sequence"/>
</dbReference>
<accession>A0AAW1XSB7</accession>
<comment type="caution">
    <text evidence="2">The sequence shown here is derived from an EMBL/GenBank/DDBJ whole genome shotgun (WGS) entry which is preliminary data.</text>
</comment>
<proteinExistence type="predicted"/>
<gene>
    <name evidence="2" type="ORF">M0R45_016169</name>
</gene>
<sequence length="188" mass="20304">MTHAVQVNVVPSATAAHTTRAQSTKSRHQSAQFAATSSSCSQLRRQEPSHGRSSLSSRHSHSPPPAPCGLQSLTTAVQDQFSPCPAIASPCCRRTCSSSAALCRASLPQGLPSPLFHRPRRHHHCVFNPSQCSSQSSLFHCRRRPSLAAAISSPPIPKYLRQLIISLSIAQAVRKPKENEGAELECKI</sequence>
<evidence type="ECO:0000313" key="2">
    <source>
        <dbReference type="EMBL" id="KAK9939474.1"/>
    </source>
</evidence>
<keyword evidence="3" id="KW-1185">Reference proteome</keyword>
<reference evidence="2 3" key="1">
    <citation type="journal article" date="2023" name="G3 (Bethesda)">
        <title>A chromosome-length genome assembly and annotation of blackberry (Rubus argutus, cv. 'Hillquist').</title>
        <authorList>
            <person name="Bruna T."/>
            <person name="Aryal R."/>
            <person name="Dudchenko O."/>
            <person name="Sargent D.J."/>
            <person name="Mead D."/>
            <person name="Buti M."/>
            <person name="Cavallini A."/>
            <person name="Hytonen T."/>
            <person name="Andres J."/>
            <person name="Pham M."/>
            <person name="Weisz D."/>
            <person name="Mascagni F."/>
            <person name="Usai G."/>
            <person name="Natali L."/>
            <person name="Bassil N."/>
            <person name="Fernandez G.E."/>
            <person name="Lomsadze A."/>
            <person name="Armour M."/>
            <person name="Olukolu B."/>
            <person name="Poorten T."/>
            <person name="Britton C."/>
            <person name="Davik J."/>
            <person name="Ashrafi H."/>
            <person name="Aiden E.L."/>
            <person name="Borodovsky M."/>
            <person name="Worthington M."/>
        </authorList>
    </citation>
    <scope>NUCLEOTIDE SEQUENCE [LARGE SCALE GENOMIC DNA]</scope>
    <source>
        <strain evidence="2">PI 553951</strain>
    </source>
</reference>